<name>A0ABM6JQ45_9GAMM</name>
<feature type="transmembrane region" description="Helical" evidence="1">
    <location>
        <begin position="60"/>
        <end position="80"/>
    </location>
</feature>
<evidence type="ECO:0000259" key="2">
    <source>
        <dbReference type="Pfam" id="PF03703"/>
    </source>
</evidence>
<feature type="domain" description="YdbS-like PH" evidence="2">
    <location>
        <begin position="82"/>
        <end position="160"/>
    </location>
</feature>
<protein>
    <recommendedName>
        <fullName evidence="2">YdbS-like PH domain-containing protein</fullName>
    </recommendedName>
</protein>
<dbReference type="PANTHER" id="PTHR34473:SF2">
    <property type="entry name" value="UPF0699 TRANSMEMBRANE PROTEIN YDBT"/>
    <property type="match status" value="1"/>
</dbReference>
<sequence>MTEPSQQSTNQQSMGKFSQWQALSPWAMLSFSSGTAKAILSNGYAMIPIVFAGWKNGFDLSFAMIAALFLIISLTVFSFIQWKKYRFKLVDNQLNIKRGLLFTRKDEIPFNKIQNIRYEQPLYFKPLKLGTLIIETAGSKNDEAHLAAVDSNTAYKIKQQLLQITANSLEENGNSESLLDHDDASSENDVTNLATRTHAFDNKDPANNSSQSLPNIIIKRNLLQLIKFGFYQNNLIWLAVIAGPILGQIQWETLAEIPFFQQLWHSIITLSGDNITLQVSIILLLIALVYCLFALISIFSAVLKYFPFTLEKRQQTLQRSGGVISHQQDALAIKRIQLVQISQPVLARLFNVWTVYLKQVKGQEVEQKTEQHMLIPSVKTTELQSTLGKITGLAGGSCNVPRQYQSIAFAWFLRRGYLPFIPAAILSLFLGANLASLIICVSAVVVSGLIYLRYRQWGYVIDEEAVWQHSGLFSREWKRIPFTKVQHVTLTQTQGQKQKGYAYLTLGLASGEMTLPYISQNDAQYISEKAMMATKYDTTNWI</sequence>
<keyword evidence="1" id="KW-0812">Transmembrane</keyword>
<feature type="domain" description="YdbS-like PH" evidence="2">
    <location>
        <begin position="454"/>
        <end position="526"/>
    </location>
</feature>
<keyword evidence="1" id="KW-0472">Membrane</keyword>
<feature type="transmembrane region" description="Helical" evidence="1">
    <location>
        <begin position="281"/>
        <end position="303"/>
    </location>
</feature>
<proteinExistence type="predicted"/>
<dbReference type="PIRSF" id="PIRSF026631">
    <property type="entry name" value="UCP026631"/>
    <property type="match status" value="1"/>
</dbReference>
<evidence type="ECO:0000313" key="3">
    <source>
        <dbReference type="EMBL" id="ARD23473.1"/>
    </source>
</evidence>
<evidence type="ECO:0000256" key="1">
    <source>
        <dbReference type="SAM" id="Phobius"/>
    </source>
</evidence>
<organism evidence="3 4">
    <name type="scientific">Shewanella japonica</name>
    <dbReference type="NCBI Taxonomy" id="93973"/>
    <lineage>
        <taxon>Bacteria</taxon>
        <taxon>Pseudomonadati</taxon>
        <taxon>Pseudomonadota</taxon>
        <taxon>Gammaproteobacteria</taxon>
        <taxon>Alteromonadales</taxon>
        <taxon>Shewanellaceae</taxon>
        <taxon>Shewanella</taxon>
    </lineage>
</organism>
<dbReference type="InterPro" id="IPR014529">
    <property type="entry name" value="UCP026631"/>
</dbReference>
<feature type="transmembrane region" description="Helical" evidence="1">
    <location>
        <begin position="420"/>
        <end position="452"/>
    </location>
</feature>
<accession>A0ABM6JQ45</accession>
<dbReference type="Proteomes" id="UP000191820">
    <property type="component" value="Chromosome"/>
</dbReference>
<dbReference type="RefSeq" id="WP_080916430.1">
    <property type="nucleotide sequence ID" value="NZ_CP020472.1"/>
</dbReference>
<keyword evidence="4" id="KW-1185">Reference proteome</keyword>
<gene>
    <name evidence="3" type="ORF">SJ2017_3206</name>
</gene>
<dbReference type="Pfam" id="PF03703">
    <property type="entry name" value="bPH_2"/>
    <property type="match status" value="2"/>
</dbReference>
<evidence type="ECO:0000313" key="4">
    <source>
        <dbReference type="Proteomes" id="UP000191820"/>
    </source>
</evidence>
<dbReference type="PANTHER" id="PTHR34473">
    <property type="entry name" value="UPF0699 TRANSMEMBRANE PROTEIN YDBS"/>
    <property type="match status" value="1"/>
</dbReference>
<dbReference type="InterPro" id="IPR005182">
    <property type="entry name" value="YdbS-like_PH"/>
</dbReference>
<reference evidence="3 4" key="1">
    <citation type="submission" date="2017-03" db="EMBL/GenBank/DDBJ databases">
        <title>Genome sequencing of Shewanella japonica KCTC 22435.</title>
        <authorList>
            <person name="Kim K.M."/>
        </authorList>
    </citation>
    <scope>NUCLEOTIDE SEQUENCE [LARGE SCALE GENOMIC DNA]</scope>
    <source>
        <strain evidence="3 4">KCTC 22435</strain>
    </source>
</reference>
<dbReference type="EMBL" id="CP020472">
    <property type="protein sequence ID" value="ARD23473.1"/>
    <property type="molecule type" value="Genomic_DNA"/>
</dbReference>
<keyword evidence="1" id="KW-1133">Transmembrane helix</keyword>